<sequence>MWAPADIDALPTIEDILNAKNAIKETEAELQDAIKALTEAQKRVNLLEQSLVGRRAWIAPMRRLPFELLAIIFGMCGKNSWEDILHLPIPISWQVKWKTPVLESYIELDMTMSPQEHSFHKDIRSTKYICADRIPPLDILPNIRVIQFQNADVARRFIFQLSPDQGLSSCPSLKLIEFPPLEKRLIDEVEIVVEMINSERSVQIKLEYGLQPTFTFPGAIPSSIIRVSIFDIVNLIQ</sequence>
<feature type="non-terminal residue" evidence="2">
    <location>
        <position position="237"/>
    </location>
</feature>
<accession>A0A0C3BAK9</accession>
<keyword evidence="1" id="KW-0175">Coiled coil</keyword>
<dbReference type="EMBL" id="KN824292">
    <property type="protein sequence ID" value="KIM28491.1"/>
    <property type="molecule type" value="Genomic_DNA"/>
</dbReference>
<name>A0A0C3BAK9_SERVB</name>
<protein>
    <submittedName>
        <fullName evidence="2">Uncharacterized protein</fullName>
    </submittedName>
</protein>
<dbReference type="OrthoDB" id="3365698at2759"/>
<reference evidence="3" key="2">
    <citation type="submission" date="2015-01" db="EMBL/GenBank/DDBJ databases">
        <title>Evolutionary Origins and Diversification of the Mycorrhizal Mutualists.</title>
        <authorList>
            <consortium name="DOE Joint Genome Institute"/>
            <consortium name="Mycorrhizal Genomics Consortium"/>
            <person name="Kohler A."/>
            <person name="Kuo A."/>
            <person name="Nagy L.G."/>
            <person name="Floudas D."/>
            <person name="Copeland A."/>
            <person name="Barry K.W."/>
            <person name="Cichocki N."/>
            <person name="Veneault-Fourrey C."/>
            <person name="LaButti K."/>
            <person name="Lindquist E.A."/>
            <person name="Lipzen A."/>
            <person name="Lundell T."/>
            <person name="Morin E."/>
            <person name="Murat C."/>
            <person name="Riley R."/>
            <person name="Ohm R."/>
            <person name="Sun H."/>
            <person name="Tunlid A."/>
            <person name="Henrissat B."/>
            <person name="Grigoriev I.V."/>
            <person name="Hibbett D.S."/>
            <person name="Martin F."/>
        </authorList>
    </citation>
    <scope>NUCLEOTIDE SEQUENCE [LARGE SCALE GENOMIC DNA]</scope>
    <source>
        <strain evidence="3">MAFF 305830</strain>
    </source>
</reference>
<evidence type="ECO:0000256" key="1">
    <source>
        <dbReference type="SAM" id="Coils"/>
    </source>
</evidence>
<proteinExistence type="predicted"/>
<evidence type="ECO:0000313" key="3">
    <source>
        <dbReference type="Proteomes" id="UP000054097"/>
    </source>
</evidence>
<feature type="coiled-coil region" evidence="1">
    <location>
        <begin position="16"/>
        <end position="50"/>
    </location>
</feature>
<gene>
    <name evidence="2" type="ORF">M408DRAFT_8647</name>
</gene>
<dbReference type="STRING" id="933852.A0A0C3BAK9"/>
<organism evidence="2 3">
    <name type="scientific">Serendipita vermifera MAFF 305830</name>
    <dbReference type="NCBI Taxonomy" id="933852"/>
    <lineage>
        <taxon>Eukaryota</taxon>
        <taxon>Fungi</taxon>
        <taxon>Dikarya</taxon>
        <taxon>Basidiomycota</taxon>
        <taxon>Agaricomycotina</taxon>
        <taxon>Agaricomycetes</taxon>
        <taxon>Sebacinales</taxon>
        <taxon>Serendipitaceae</taxon>
        <taxon>Serendipita</taxon>
    </lineage>
</organism>
<reference evidence="2 3" key="1">
    <citation type="submission" date="2014-04" db="EMBL/GenBank/DDBJ databases">
        <authorList>
            <consortium name="DOE Joint Genome Institute"/>
            <person name="Kuo A."/>
            <person name="Zuccaro A."/>
            <person name="Kohler A."/>
            <person name="Nagy L.G."/>
            <person name="Floudas D."/>
            <person name="Copeland A."/>
            <person name="Barry K.W."/>
            <person name="Cichocki N."/>
            <person name="Veneault-Fourrey C."/>
            <person name="LaButti K."/>
            <person name="Lindquist E.A."/>
            <person name="Lipzen A."/>
            <person name="Lundell T."/>
            <person name="Morin E."/>
            <person name="Murat C."/>
            <person name="Sun H."/>
            <person name="Tunlid A."/>
            <person name="Henrissat B."/>
            <person name="Grigoriev I.V."/>
            <person name="Hibbett D.S."/>
            <person name="Martin F."/>
            <person name="Nordberg H.P."/>
            <person name="Cantor M.N."/>
            <person name="Hua S.X."/>
        </authorList>
    </citation>
    <scope>NUCLEOTIDE SEQUENCE [LARGE SCALE GENOMIC DNA]</scope>
    <source>
        <strain evidence="2 3">MAFF 305830</strain>
    </source>
</reference>
<keyword evidence="3" id="KW-1185">Reference proteome</keyword>
<dbReference type="AlphaFoldDB" id="A0A0C3BAK9"/>
<dbReference type="Proteomes" id="UP000054097">
    <property type="component" value="Unassembled WGS sequence"/>
</dbReference>
<dbReference type="HOGENOM" id="CLU_1210437_0_0_1"/>
<evidence type="ECO:0000313" key="2">
    <source>
        <dbReference type="EMBL" id="KIM28491.1"/>
    </source>
</evidence>